<keyword evidence="3" id="KW-0547">Nucleotide-binding</keyword>
<dbReference type="InterPro" id="IPR000642">
    <property type="entry name" value="Peptidase_M41"/>
</dbReference>
<dbReference type="Proteomes" id="UP000265566">
    <property type="component" value="Chromosome 8"/>
</dbReference>
<evidence type="ECO:0000256" key="5">
    <source>
        <dbReference type="ARBA" id="ARBA00022840"/>
    </source>
</evidence>
<keyword evidence="4" id="KW-0862">Zinc</keyword>
<organism evidence="8 9">
    <name type="scientific">Medicago truncatula</name>
    <name type="common">Barrel medic</name>
    <name type="synonym">Medicago tribuloides</name>
    <dbReference type="NCBI Taxonomy" id="3880"/>
    <lineage>
        <taxon>Eukaryota</taxon>
        <taxon>Viridiplantae</taxon>
        <taxon>Streptophyta</taxon>
        <taxon>Embryophyta</taxon>
        <taxon>Tracheophyta</taxon>
        <taxon>Spermatophyta</taxon>
        <taxon>Magnoliopsida</taxon>
        <taxon>eudicotyledons</taxon>
        <taxon>Gunneridae</taxon>
        <taxon>Pentapetalae</taxon>
        <taxon>rosids</taxon>
        <taxon>fabids</taxon>
        <taxon>Fabales</taxon>
        <taxon>Fabaceae</taxon>
        <taxon>Papilionoideae</taxon>
        <taxon>50 kb inversion clade</taxon>
        <taxon>NPAAA clade</taxon>
        <taxon>Hologalegina</taxon>
        <taxon>IRL clade</taxon>
        <taxon>Trifolieae</taxon>
        <taxon>Medicago</taxon>
    </lineage>
</organism>
<evidence type="ECO:0000256" key="3">
    <source>
        <dbReference type="ARBA" id="ARBA00022741"/>
    </source>
</evidence>
<gene>
    <name evidence="8" type="ORF">MtrunA17_Chr8g0392981</name>
</gene>
<evidence type="ECO:0000313" key="9">
    <source>
        <dbReference type="Proteomes" id="UP000265566"/>
    </source>
</evidence>
<protein>
    <submittedName>
        <fullName evidence="8">Putative peptidase M41</fullName>
    </submittedName>
</protein>
<dbReference type="SUPFAM" id="SSF140990">
    <property type="entry name" value="FtsH protease domain-like"/>
    <property type="match status" value="1"/>
</dbReference>
<reference evidence="9" key="1">
    <citation type="journal article" date="2018" name="Nat. Plants">
        <title>Whole-genome landscape of Medicago truncatula symbiotic genes.</title>
        <authorList>
            <person name="Pecrix Y."/>
            <person name="Staton S.E."/>
            <person name="Sallet E."/>
            <person name="Lelandais-Briere C."/>
            <person name="Moreau S."/>
            <person name="Carrere S."/>
            <person name="Blein T."/>
            <person name="Jardinaud M.F."/>
            <person name="Latrasse D."/>
            <person name="Zouine M."/>
            <person name="Zahm M."/>
            <person name="Kreplak J."/>
            <person name="Mayjonade B."/>
            <person name="Satge C."/>
            <person name="Perez M."/>
            <person name="Cauet S."/>
            <person name="Marande W."/>
            <person name="Chantry-Darmon C."/>
            <person name="Lopez-Roques C."/>
            <person name="Bouchez O."/>
            <person name="Berard A."/>
            <person name="Debelle F."/>
            <person name="Munos S."/>
            <person name="Bendahmane A."/>
            <person name="Berges H."/>
            <person name="Niebel A."/>
            <person name="Buitink J."/>
            <person name="Frugier F."/>
            <person name="Benhamed M."/>
            <person name="Crespi M."/>
            <person name="Gouzy J."/>
            <person name="Gamas P."/>
        </authorList>
    </citation>
    <scope>NUCLEOTIDE SEQUENCE [LARGE SCALE GENOMIC DNA]</scope>
    <source>
        <strain evidence="9">cv. Jemalong A17</strain>
    </source>
</reference>
<dbReference type="GO" id="GO:0004176">
    <property type="term" value="F:ATP-dependent peptidase activity"/>
    <property type="evidence" value="ECO:0007669"/>
    <property type="project" value="InterPro"/>
</dbReference>
<dbReference type="PANTHER" id="PTHR43655:SF2">
    <property type="entry name" value="AFG3 LIKE MATRIX AAA PEPTIDASE SUBUNIT 2, ISOFORM A"/>
    <property type="match status" value="1"/>
</dbReference>
<dbReference type="EMBL" id="PSQE01000008">
    <property type="protein sequence ID" value="RHN43913.1"/>
    <property type="molecule type" value="Genomic_DNA"/>
</dbReference>
<dbReference type="InterPro" id="IPR050928">
    <property type="entry name" value="ATP-dep_Zn_Metalloprotease"/>
</dbReference>
<evidence type="ECO:0000256" key="2">
    <source>
        <dbReference type="ARBA" id="ARBA00022723"/>
    </source>
</evidence>
<dbReference type="Pfam" id="PF01434">
    <property type="entry name" value="Peptidase_M41"/>
    <property type="match status" value="1"/>
</dbReference>
<dbReference type="GO" id="GO:0046872">
    <property type="term" value="F:metal ion binding"/>
    <property type="evidence" value="ECO:0007669"/>
    <property type="project" value="UniProtKB-KW"/>
</dbReference>
<dbReference type="GO" id="GO:0006508">
    <property type="term" value="P:proteolysis"/>
    <property type="evidence" value="ECO:0007669"/>
    <property type="project" value="InterPro"/>
</dbReference>
<evidence type="ECO:0000256" key="6">
    <source>
        <dbReference type="ARBA" id="ARBA00023049"/>
    </source>
</evidence>
<dbReference type="PANTHER" id="PTHR43655">
    <property type="entry name" value="ATP-DEPENDENT PROTEASE"/>
    <property type="match status" value="1"/>
</dbReference>
<dbReference type="GO" id="GO:0005524">
    <property type="term" value="F:ATP binding"/>
    <property type="evidence" value="ECO:0007669"/>
    <property type="project" value="UniProtKB-KW"/>
</dbReference>
<dbReference type="GO" id="GO:0004222">
    <property type="term" value="F:metalloendopeptidase activity"/>
    <property type="evidence" value="ECO:0007669"/>
    <property type="project" value="InterPro"/>
</dbReference>
<comment type="cofactor">
    <cofactor evidence="1">
        <name>Zn(2+)</name>
        <dbReference type="ChEBI" id="CHEBI:29105"/>
    </cofactor>
</comment>
<keyword evidence="6" id="KW-0378">Hydrolase</keyword>
<dbReference type="InterPro" id="IPR037219">
    <property type="entry name" value="Peptidase_M41-like"/>
</dbReference>
<feature type="domain" description="Peptidase M41" evidence="7">
    <location>
        <begin position="1"/>
        <end position="116"/>
    </location>
</feature>
<sequence>MTLGGWAAEQVLIGTISTGAQDDLEKVTKMIYAQVAVYGFSEKVGLLSFPPSEDSFETSKPYSSKTSAIIDNEVRDRVNKAYKHTIQLIEEYKGKLAEIAKLLLEKEVLHQDDLLQVLGA</sequence>
<keyword evidence="5" id="KW-0067">ATP-binding</keyword>
<dbReference type="AlphaFoldDB" id="A0A396GTP0"/>
<accession>A0A396GTP0</accession>
<comment type="caution">
    <text evidence="8">The sequence shown here is derived from an EMBL/GenBank/DDBJ whole genome shotgun (WGS) entry which is preliminary data.</text>
</comment>
<keyword evidence="6" id="KW-0482">Metalloprotease</keyword>
<evidence type="ECO:0000259" key="7">
    <source>
        <dbReference type="Pfam" id="PF01434"/>
    </source>
</evidence>
<evidence type="ECO:0000313" key="8">
    <source>
        <dbReference type="EMBL" id="RHN43913.1"/>
    </source>
</evidence>
<dbReference type="Gene3D" id="1.20.58.760">
    <property type="entry name" value="Peptidase M41"/>
    <property type="match status" value="1"/>
</dbReference>
<keyword evidence="6" id="KW-0645">Protease</keyword>
<name>A0A396GTP0_MEDTR</name>
<proteinExistence type="predicted"/>
<evidence type="ECO:0000256" key="4">
    <source>
        <dbReference type="ARBA" id="ARBA00022833"/>
    </source>
</evidence>
<dbReference type="Gramene" id="rna50548">
    <property type="protein sequence ID" value="RHN43913.1"/>
    <property type="gene ID" value="gene50548"/>
</dbReference>
<keyword evidence="2" id="KW-0479">Metal-binding</keyword>
<evidence type="ECO:0000256" key="1">
    <source>
        <dbReference type="ARBA" id="ARBA00001947"/>
    </source>
</evidence>